<gene>
    <name evidence="6" type="ORF">SAMN04489726_4111</name>
</gene>
<feature type="signal peptide" evidence="5">
    <location>
        <begin position="1"/>
        <end position="31"/>
    </location>
</feature>
<keyword evidence="3 5" id="KW-0732">Signal</keyword>
<keyword evidence="4" id="KW-0574">Periplasm</keyword>
<dbReference type="Proteomes" id="UP000183376">
    <property type="component" value="Chromosome I"/>
</dbReference>
<dbReference type="GO" id="GO:0019808">
    <property type="term" value="F:polyamine binding"/>
    <property type="evidence" value="ECO:0007669"/>
    <property type="project" value="InterPro"/>
</dbReference>
<evidence type="ECO:0000313" key="6">
    <source>
        <dbReference type="EMBL" id="SDM94218.1"/>
    </source>
</evidence>
<dbReference type="eggNOG" id="COG0687">
    <property type="taxonomic scope" value="Bacteria"/>
</dbReference>
<dbReference type="EMBL" id="LT629701">
    <property type="protein sequence ID" value="SDM94218.1"/>
    <property type="molecule type" value="Genomic_DNA"/>
</dbReference>
<evidence type="ECO:0000256" key="3">
    <source>
        <dbReference type="ARBA" id="ARBA00022729"/>
    </source>
</evidence>
<dbReference type="CDD" id="cd13590">
    <property type="entry name" value="PBP2_PotD_PotF_like"/>
    <property type="match status" value="1"/>
</dbReference>
<reference evidence="6 7" key="1">
    <citation type="submission" date="2016-10" db="EMBL/GenBank/DDBJ databases">
        <authorList>
            <person name="de Groot N.N."/>
        </authorList>
    </citation>
    <scope>NUCLEOTIDE SEQUENCE [LARGE SCALE GENOMIC DNA]</scope>
    <source>
        <strain evidence="6 7">DSM 44149</strain>
    </source>
</reference>
<sequence length="380" mass="41185">MPGSVRVARLWDGKRSSRRTMLRSMAFFAIAANGLAACGISEAPQGDPDRPGGRAVNRVDEPRLNFYNWTDYIAPDTISSFQAATGIKVTYDNFSSNDEMEAKIASGGAGYDLVVPSDNFLRRFVRGGLVQELDRDLIPNLANLERRFAEADYDPGNRHSVPWAWGTTGLAYSKTVLGGRVTGFSAFDLAEALGRSMVLDEAREGMSIGLLALGHDPNTTDAKHIDDAVKYMLSLKKKLGQISSDVIQPLTSGQMVLAQTYSGDVFQARKANPNIAFTIPKEGGLFGVDLLCIPKDAPHALNAHRFIDHILRADVGAALTNAVGYGSPNAAAKPFIDKRLLDDPLVYPPADVLARLPFTKDLGPEVEARYADAWTKVKTG</sequence>
<dbReference type="OrthoDB" id="9769319at2"/>
<dbReference type="PANTHER" id="PTHR30222">
    <property type="entry name" value="SPERMIDINE/PUTRESCINE-BINDING PERIPLASMIC PROTEIN"/>
    <property type="match status" value="1"/>
</dbReference>
<evidence type="ECO:0000256" key="5">
    <source>
        <dbReference type="SAM" id="SignalP"/>
    </source>
</evidence>
<evidence type="ECO:0000313" key="7">
    <source>
        <dbReference type="Proteomes" id="UP000183376"/>
    </source>
</evidence>
<dbReference type="InterPro" id="IPR006059">
    <property type="entry name" value="SBP"/>
</dbReference>
<dbReference type="GO" id="GO:0042597">
    <property type="term" value="C:periplasmic space"/>
    <property type="evidence" value="ECO:0007669"/>
    <property type="project" value="UniProtKB-SubCell"/>
</dbReference>
<dbReference type="Pfam" id="PF13416">
    <property type="entry name" value="SBP_bac_8"/>
    <property type="match status" value="1"/>
</dbReference>
<protein>
    <submittedName>
        <fullName evidence="6">Spermidine/putrescine transport system substrate-binding protein</fullName>
    </submittedName>
</protein>
<dbReference type="PIRSF" id="PIRSF019574">
    <property type="entry name" value="Periplasmic_polyamine_BP"/>
    <property type="match status" value="1"/>
</dbReference>
<proteinExistence type="predicted"/>
<feature type="chain" id="PRO_5038879120" evidence="5">
    <location>
        <begin position="32"/>
        <end position="380"/>
    </location>
</feature>
<name>A0A1G9XBV2_ALLAB</name>
<dbReference type="PRINTS" id="PR00909">
    <property type="entry name" value="SPERMDNBNDNG"/>
</dbReference>
<keyword evidence="2" id="KW-0813">Transport</keyword>
<comment type="subcellular location">
    <subcellularLocation>
        <location evidence="1">Periplasm</location>
    </subcellularLocation>
</comment>
<evidence type="ECO:0000256" key="4">
    <source>
        <dbReference type="ARBA" id="ARBA00022764"/>
    </source>
</evidence>
<dbReference type="GO" id="GO:0015846">
    <property type="term" value="P:polyamine transport"/>
    <property type="evidence" value="ECO:0007669"/>
    <property type="project" value="InterPro"/>
</dbReference>
<dbReference type="Gene3D" id="3.40.190.10">
    <property type="entry name" value="Periplasmic binding protein-like II"/>
    <property type="match status" value="2"/>
</dbReference>
<evidence type="ECO:0000256" key="2">
    <source>
        <dbReference type="ARBA" id="ARBA00022448"/>
    </source>
</evidence>
<dbReference type="PANTHER" id="PTHR30222:SF17">
    <property type="entry name" value="SPERMIDINE_PUTRESCINE-BINDING PERIPLASMIC PROTEIN"/>
    <property type="match status" value="1"/>
</dbReference>
<organism evidence="6 7">
    <name type="scientific">Allokutzneria albata</name>
    <name type="common">Kibdelosporangium albatum</name>
    <dbReference type="NCBI Taxonomy" id="211114"/>
    <lineage>
        <taxon>Bacteria</taxon>
        <taxon>Bacillati</taxon>
        <taxon>Actinomycetota</taxon>
        <taxon>Actinomycetes</taxon>
        <taxon>Pseudonocardiales</taxon>
        <taxon>Pseudonocardiaceae</taxon>
        <taxon>Allokutzneria</taxon>
    </lineage>
</organism>
<dbReference type="AlphaFoldDB" id="A0A1G9XBV2"/>
<evidence type="ECO:0000256" key="1">
    <source>
        <dbReference type="ARBA" id="ARBA00004418"/>
    </source>
</evidence>
<dbReference type="InterPro" id="IPR001188">
    <property type="entry name" value="Sperm_putr-bd"/>
</dbReference>
<dbReference type="RefSeq" id="WP_030430500.1">
    <property type="nucleotide sequence ID" value="NZ_JOEF01000013.1"/>
</dbReference>
<accession>A0A1G9XBV2</accession>
<keyword evidence="7" id="KW-1185">Reference proteome</keyword>
<dbReference type="SUPFAM" id="SSF53850">
    <property type="entry name" value="Periplasmic binding protein-like II"/>
    <property type="match status" value="1"/>
</dbReference>
<dbReference type="STRING" id="211114.SAMN04489726_4111"/>